<dbReference type="InterPro" id="IPR002543">
    <property type="entry name" value="FtsK_dom"/>
</dbReference>
<feature type="region of interest" description="Disordered" evidence="2">
    <location>
        <begin position="475"/>
        <end position="531"/>
    </location>
</feature>
<dbReference type="Pfam" id="PF01580">
    <property type="entry name" value="FtsK_SpoIIIE"/>
    <property type="match status" value="1"/>
</dbReference>
<evidence type="ECO:0000256" key="1">
    <source>
        <dbReference type="PROSITE-ProRule" id="PRU00289"/>
    </source>
</evidence>
<feature type="compositionally biased region" description="Polar residues" evidence="2">
    <location>
        <begin position="522"/>
        <end position="531"/>
    </location>
</feature>
<keyword evidence="1" id="KW-0067">ATP-binding</keyword>
<feature type="transmembrane region" description="Helical" evidence="3">
    <location>
        <begin position="28"/>
        <end position="53"/>
    </location>
</feature>
<dbReference type="SUPFAM" id="SSF52540">
    <property type="entry name" value="P-loop containing nucleoside triphosphate hydrolases"/>
    <property type="match status" value="1"/>
</dbReference>
<evidence type="ECO:0000259" key="4">
    <source>
        <dbReference type="PROSITE" id="PS50901"/>
    </source>
</evidence>
<evidence type="ECO:0000313" key="5">
    <source>
        <dbReference type="EMBL" id="GAA2105217.1"/>
    </source>
</evidence>
<comment type="caution">
    <text evidence="5">The sequence shown here is derived from an EMBL/GenBank/DDBJ whole genome shotgun (WGS) entry which is preliminary data.</text>
</comment>
<dbReference type="RefSeq" id="WP_344553960.1">
    <property type="nucleotide sequence ID" value="NZ_BAAANS010000028.1"/>
</dbReference>
<sequence length="531" mass="57699">MPTPSPSPSPSPGPDLLPTLARLRFPPITWYVLGAALLVLLSWLIVITVRYLVADPETRASIRQAFWIRRRWHRLARALSLVTTDRVPTLGQTIVIDGQRRPEPKILTPSIRTKCDPYGVHVTVNTVPGVGLDDFQKNAAYLADAWGCVRVGADKDPDKRGRLLVRAVRIEPLARKTTWVPDGKVPTDLSRWHLGLDEYARPAVLHVADVPGMVVGGLPGKGKSALINALISRLAPSRTVQFAVADGKVKKAHEGDYADITDRLFAFAGADLEEANALFKRLARLRDERSELLRQTLKVRGMWEVGPTPEWPLVVLVIDEAHTFFRDFKGSDPATRRRAELARENVILVEELVKMGRNTGFLIVLITQKPTGDAIPTAIRDVCSVALSFAQRSTEAAVATLGENIRQWKDMDPSTMQHSDYVGVAVMARDSHEGFLRVRTPYVSADDTARIARATAHLTADPADLLTSLAPAPSALATAPGQAPESGPDLRTKAARAVSTSSPGTPADLTGPGSTPLAPASPGSTQRAPRR</sequence>
<gene>
    <name evidence="5" type="ORF">GCM10009759_42110</name>
</gene>
<reference evidence="5 6" key="1">
    <citation type="journal article" date="2019" name="Int. J. Syst. Evol. Microbiol.">
        <title>The Global Catalogue of Microorganisms (GCM) 10K type strain sequencing project: providing services to taxonomists for standard genome sequencing and annotation.</title>
        <authorList>
            <consortium name="The Broad Institute Genomics Platform"/>
            <consortium name="The Broad Institute Genome Sequencing Center for Infectious Disease"/>
            <person name="Wu L."/>
            <person name="Ma J."/>
        </authorList>
    </citation>
    <scope>NUCLEOTIDE SEQUENCE [LARGE SCALE GENOMIC DNA]</scope>
    <source>
        <strain evidence="5 6">JCM 14559</strain>
    </source>
</reference>
<accession>A0ABN2X6K3</accession>
<dbReference type="Gene3D" id="3.40.50.300">
    <property type="entry name" value="P-loop containing nucleotide triphosphate hydrolases"/>
    <property type="match status" value="1"/>
</dbReference>
<evidence type="ECO:0000256" key="3">
    <source>
        <dbReference type="SAM" id="Phobius"/>
    </source>
</evidence>
<keyword evidence="3" id="KW-1133">Transmembrane helix</keyword>
<keyword evidence="3" id="KW-0812">Transmembrane</keyword>
<dbReference type="PROSITE" id="PS50901">
    <property type="entry name" value="FTSK"/>
    <property type="match status" value="1"/>
</dbReference>
<feature type="domain" description="FtsK" evidence="4">
    <location>
        <begin position="200"/>
        <end position="398"/>
    </location>
</feature>
<proteinExistence type="predicted"/>
<keyword evidence="1" id="KW-0547">Nucleotide-binding</keyword>
<keyword evidence="3" id="KW-0472">Membrane</keyword>
<organism evidence="5 6">
    <name type="scientific">Kitasatospora saccharophila</name>
    <dbReference type="NCBI Taxonomy" id="407973"/>
    <lineage>
        <taxon>Bacteria</taxon>
        <taxon>Bacillati</taxon>
        <taxon>Actinomycetota</taxon>
        <taxon>Actinomycetes</taxon>
        <taxon>Kitasatosporales</taxon>
        <taxon>Streptomycetaceae</taxon>
        <taxon>Kitasatospora</taxon>
    </lineage>
</organism>
<dbReference type="EMBL" id="BAAANS010000028">
    <property type="protein sequence ID" value="GAA2105217.1"/>
    <property type="molecule type" value="Genomic_DNA"/>
</dbReference>
<feature type="binding site" evidence="1">
    <location>
        <begin position="217"/>
        <end position="224"/>
    </location>
    <ligand>
        <name>ATP</name>
        <dbReference type="ChEBI" id="CHEBI:30616"/>
    </ligand>
</feature>
<protein>
    <recommendedName>
        <fullName evidence="4">FtsK domain-containing protein</fullName>
    </recommendedName>
</protein>
<dbReference type="InterPro" id="IPR027417">
    <property type="entry name" value="P-loop_NTPase"/>
</dbReference>
<dbReference type="Proteomes" id="UP001500897">
    <property type="component" value="Unassembled WGS sequence"/>
</dbReference>
<evidence type="ECO:0000256" key="2">
    <source>
        <dbReference type="SAM" id="MobiDB-lite"/>
    </source>
</evidence>
<name>A0ABN2X6K3_9ACTN</name>
<keyword evidence="6" id="KW-1185">Reference proteome</keyword>
<evidence type="ECO:0000313" key="6">
    <source>
        <dbReference type="Proteomes" id="UP001500897"/>
    </source>
</evidence>